<protein>
    <submittedName>
        <fullName evidence="2">Nuclear transport factor 2 family protein</fullName>
    </submittedName>
</protein>
<feature type="signal peptide" evidence="1">
    <location>
        <begin position="1"/>
        <end position="21"/>
    </location>
</feature>
<accession>A0ABX7QD82</accession>
<feature type="chain" id="PRO_5046286824" evidence="1">
    <location>
        <begin position="22"/>
        <end position="140"/>
    </location>
</feature>
<proteinExistence type="predicted"/>
<dbReference type="InterPro" id="IPR039437">
    <property type="entry name" value="FrzH/put_lumazine-bd"/>
</dbReference>
<dbReference type="RefSeq" id="WP_207295564.1">
    <property type="nucleotide sequence ID" value="NZ_CP071448.1"/>
</dbReference>
<reference evidence="2 3" key="1">
    <citation type="submission" date="2021-03" db="EMBL/GenBank/DDBJ databases">
        <title>Flavobacterium kribbensis sp. nov, an endophytic bacteria, isolated from soybean.</title>
        <authorList>
            <person name="Lee J."/>
            <person name="Seo J."/>
        </authorList>
    </citation>
    <scope>NUCLEOTIDE SEQUENCE [LARGE SCALE GENOMIC DNA]</scope>
    <source>
        <strain evidence="2 3">BB8</strain>
    </source>
</reference>
<organism evidence="2 3">
    <name type="scientific">Flavobacterium endoglycinae</name>
    <dbReference type="NCBI Taxonomy" id="2816357"/>
    <lineage>
        <taxon>Bacteria</taxon>
        <taxon>Pseudomonadati</taxon>
        <taxon>Bacteroidota</taxon>
        <taxon>Flavobacteriia</taxon>
        <taxon>Flavobacteriales</taxon>
        <taxon>Flavobacteriaceae</taxon>
        <taxon>Flavobacterium</taxon>
    </lineage>
</organism>
<dbReference type="InterPro" id="IPR032710">
    <property type="entry name" value="NTF2-like_dom_sf"/>
</dbReference>
<dbReference type="Pfam" id="PF12893">
    <property type="entry name" value="Lumazine_bd_2"/>
    <property type="match status" value="1"/>
</dbReference>
<evidence type="ECO:0000313" key="2">
    <source>
        <dbReference type="EMBL" id="QSW88361.1"/>
    </source>
</evidence>
<dbReference type="EMBL" id="CP071448">
    <property type="protein sequence ID" value="QSW88361.1"/>
    <property type="molecule type" value="Genomic_DNA"/>
</dbReference>
<dbReference type="SUPFAM" id="SSF54427">
    <property type="entry name" value="NTF2-like"/>
    <property type="match status" value="1"/>
</dbReference>
<sequence>MRTIKFLFPIMAFFLSLNATAQKEEKALVTETIQTYFDGWMTGDTLKLGKAMHASCHLKLIKDNEVLVIDRKTYLSRFKLRTKLPNTEGRIIDINITKNIASAKCEIETPERLFVDYFNMMKLNDRWYIVDKISTSSEKK</sequence>
<gene>
    <name evidence="2" type="ORF">J0383_19155</name>
</gene>
<keyword evidence="1" id="KW-0732">Signal</keyword>
<evidence type="ECO:0000313" key="3">
    <source>
        <dbReference type="Proteomes" id="UP000663440"/>
    </source>
</evidence>
<dbReference type="Gene3D" id="3.10.450.50">
    <property type="match status" value="1"/>
</dbReference>
<keyword evidence="3" id="KW-1185">Reference proteome</keyword>
<name>A0ABX7QD82_9FLAO</name>
<dbReference type="Proteomes" id="UP000663440">
    <property type="component" value="Chromosome"/>
</dbReference>
<evidence type="ECO:0000256" key="1">
    <source>
        <dbReference type="SAM" id="SignalP"/>
    </source>
</evidence>